<reference evidence="3" key="1">
    <citation type="submission" date="2023-04" db="EMBL/GenBank/DDBJ databases">
        <title>Black Yeasts Isolated from many extreme environments.</title>
        <authorList>
            <person name="Coleine C."/>
            <person name="Stajich J.E."/>
            <person name="Selbmann L."/>
        </authorList>
    </citation>
    <scope>NUCLEOTIDE SEQUENCE</scope>
    <source>
        <strain evidence="3">CCFEE 5312</strain>
    </source>
</reference>
<dbReference type="Pfam" id="PF24864">
    <property type="entry name" value="DUF7730"/>
    <property type="match status" value="1"/>
</dbReference>
<organism evidence="3 4">
    <name type="scientific">Extremus antarcticus</name>
    <dbReference type="NCBI Taxonomy" id="702011"/>
    <lineage>
        <taxon>Eukaryota</taxon>
        <taxon>Fungi</taxon>
        <taxon>Dikarya</taxon>
        <taxon>Ascomycota</taxon>
        <taxon>Pezizomycotina</taxon>
        <taxon>Dothideomycetes</taxon>
        <taxon>Dothideomycetidae</taxon>
        <taxon>Mycosphaerellales</taxon>
        <taxon>Extremaceae</taxon>
        <taxon>Extremus</taxon>
    </lineage>
</organism>
<dbReference type="EMBL" id="JAWDJX010000003">
    <property type="protein sequence ID" value="KAK3057322.1"/>
    <property type="molecule type" value="Genomic_DNA"/>
</dbReference>
<feature type="compositionally biased region" description="Basic and acidic residues" evidence="1">
    <location>
        <begin position="1"/>
        <end position="11"/>
    </location>
</feature>
<proteinExistence type="predicted"/>
<dbReference type="Proteomes" id="UP001271007">
    <property type="component" value="Unassembled WGS sequence"/>
</dbReference>
<dbReference type="AlphaFoldDB" id="A0AAJ0GGV6"/>
<dbReference type="PANTHER" id="PTHR38790:SF4">
    <property type="entry name" value="2EXR DOMAIN-CONTAINING PROTEIN"/>
    <property type="match status" value="1"/>
</dbReference>
<name>A0AAJ0GGV6_9PEZI</name>
<evidence type="ECO:0000256" key="1">
    <source>
        <dbReference type="SAM" id="MobiDB-lite"/>
    </source>
</evidence>
<evidence type="ECO:0000313" key="3">
    <source>
        <dbReference type="EMBL" id="KAK3057322.1"/>
    </source>
</evidence>
<dbReference type="PANTHER" id="PTHR38790">
    <property type="entry name" value="2EXR DOMAIN-CONTAINING PROTEIN-RELATED"/>
    <property type="match status" value="1"/>
</dbReference>
<feature type="domain" description="DUF7730" evidence="2">
    <location>
        <begin position="50"/>
        <end position="182"/>
    </location>
</feature>
<evidence type="ECO:0000259" key="2">
    <source>
        <dbReference type="Pfam" id="PF24864"/>
    </source>
</evidence>
<gene>
    <name evidence="3" type="ORF">LTR09_001504</name>
</gene>
<evidence type="ECO:0000313" key="4">
    <source>
        <dbReference type="Proteomes" id="UP001271007"/>
    </source>
</evidence>
<accession>A0AAJ0GGV6</accession>
<dbReference type="InterPro" id="IPR056632">
    <property type="entry name" value="DUF7730"/>
</dbReference>
<sequence length="190" mass="21378">MTSSKQAKDLVTEPTMAIALPPTKTRSRGRLLNTSERREFNASTQDTNASESPLLSLPPEIPSYIWELVLGGQTLHIAHDSQKITSKEYPRDHHISAYVCDAGPTDREAAMAIRYGIEPQNALSYHTRHIGCTPKDPPEGLRYPVRYSVALLATCRQVHSETALLPFELNTFLFEKHWILDRFVPKLLAV</sequence>
<feature type="region of interest" description="Disordered" evidence="1">
    <location>
        <begin position="1"/>
        <end position="55"/>
    </location>
</feature>
<keyword evidence="4" id="KW-1185">Reference proteome</keyword>
<protein>
    <recommendedName>
        <fullName evidence="2">DUF7730 domain-containing protein</fullName>
    </recommendedName>
</protein>
<comment type="caution">
    <text evidence="3">The sequence shown here is derived from an EMBL/GenBank/DDBJ whole genome shotgun (WGS) entry which is preliminary data.</text>
</comment>